<dbReference type="RefSeq" id="WP_160910344.1">
    <property type="nucleotide sequence ID" value="NZ_WMEQ01000026.1"/>
</dbReference>
<evidence type="ECO:0000313" key="3">
    <source>
        <dbReference type="Proteomes" id="UP000468638"/>
    </source>
</evidence>
<gene>
    <name evidence="2" type="ORF">GLW05_20960</name>
</gene>
<evidence type="ECO:0000256" key="1">
    <source>
        <dbReference type="SAM" id="MobiDB-lite"/>
    </source>
</evidence>
<evidence type="ECO:0000313" key="2">
    <source>
        <dbReference type="EMBL" id="MYL36045.1"/>
    </source>
</evidence>
<protein>
    <submittedName>
        <fullName evidence="2">Uncharacterized protein</fullName>
    </submittedName>
</protein>
<accession>A0A6I5A6L8</accession>
<dbReference type="OrthoDB" id="2944033at2"/>
<dbReference type="AlphaFoldDB" id="A0A6I5A6L8"/>
<dbReference type="EMBL" id="WMEQ01000026">
    <property type="protein sequence ID" value="MYL36045.1"/>
    <property type="molecule type" value="Genomic_DNA"/>
</dbReference>
<name>A0A6I5A6L8_9BACI</name>
<feature type="compositionally biased region" description="Basic and acidic residues" evidence="1">
    <location>
        <begin position="1"/>
        <end position="21"/>
    </location>
</feature>
<organism evidence="2 3">
    <name type="scientific">Pontibacillus yanchengensis</name>
    <dbReference type="NCBI Taxonomy" id="462910"/>
    <lineage>
        <taxon>Bacteria</taxon>
        <taxon>Bacillati</taxon>
        <taxon>Bacillota</taxon>
        <taxon>Bacilli</taxon>
        <taxon>Bacillales</taxon>
        <taxon>Bacillaceae</taxon>
        <taxon>Pontibacillus</taxon>
    </lineage>
</organism>
<dbReference type="Proteomes" id="UP000468638">
    <property type="component" value="Unassembled WGS sequence"/>
</dbReference>
<reference evidence="2 3" key="1">
    <citation type="submission" date="2019-11" db="EMBL/GenBank/DDBJ databases">
        <title>Genome sequences of 17 halophilic strains isolated from different environments.</title>
        <authorList>
            <person name="Furrow R.E."/>
        </authorList>
    </citation>
    <scope>NUCLEOTIDE SEQUENCE [LARGE SCALE GENOMIC DNA]</scope>
    <source>
        <strain evidence="2 3">22514_16_FS</strain>
    </source>
</reference>
<proteinExistence type="predicted"/>
<comment type="caution">
    <text evidence="2">The sequence shown here is derived from an EMBL/GenBank/DDBJ whole genome shotgun (WGS) entry which is preliminary data.</text>
</comment>
<sequence>MSFEEQMKKSKENKNTPKKAIDTLMPQEQETPTTNKQETNNDFLSIRREKTIDTHTRHTFLIRKDLLERLNKLSEVEGRGFMKDFIDNATLDFLQKYEDEILNRNK</sequence>
<feature type="compositionally biased region" description="Polar residues" evidence="1">
    <location>
        <begin position="26"/>
        <end position="42"/>
    </location>
</feature>
<feature type="region of interest" description="Disordered" evidence="1">
    <location>
        <begin position="1"/>
        <end position="42"/>
    </location>
</feature>